<sequence length="113" mass="11737">MKTCALTAFSRHLVNAEALALAKPGLRVVNVGRGPVIDEPALEAALETGQVYSAALDVFEVEPLPAASSLRQHPRCVFGSHNASNTADAVARTSEIAISKLAGFLAEASLSIP</sequence>
<dbReference type="InterPro" id="IPR029753">
    <property type="entry name" value="D-isomer_DH_CS"/>
</dbReference>
<dbReference type="InterPro" id="IPR036291">
    <property type="entry name" value="NAD(P)-bd_dom_sf"/>
</dbReference>
<keyword evidence="1 4" id="KW-0560">Oxidoreductase</keyword>
<evidence type="ECO:0000313" key="4">
    <source>
        <dbReference type="EMBL" id="WPL15291.1"/>
    </source>
</evidence>
<dbReference type="SUPFAM" id="SSF51735">
    <property type="entry name" value="NAD(P)-binding Rossmann-fold domains"/>
    <property type="match status" value="1"/>
</dbReference>
<dbReference type="InterPro" id="IPR006140">
    <property type="entry name" value="D-isomer_DH_NAD-bd"/>
</dbReference>
<evidence type="ECO:0000256" key="1">
    <source>
        <dbReference type="ARBA" id="ARBA00023002"/>
    </source>
</evidence>
<dbReference type="PROSITE" id="PS00671">
    <property type="entry name" value="D_2_HYDROXYACID_DH_3"/>
    <property type="match status" value="1"/>
</dbReference>
<dbReference type="EC" id="1.1.1.79" evidence="4"/>
<dbReference type="Pfam" id="PF02826">
    <property type="entry name" value="2-Hacid_dh_C"/>
    <property type="match status" value="1"/>
</dbReference>
<dbReference type="EMBL" id="CP121472">
    <property type="protein sequence ID" value="WPL15291.1"/>
    <property type="molecule type" value="Genomic_DNA"/>
</dbReference>
<protein>
    <submittedName>
        <fullName evidence="4">Glyoxylate/hydroxypyruvate reductase B</fullName>
        <ecNumber evidence="4">1.1.1.79</ecNumber>
    </submittedName>
</protein>
<proteinExistence type="predicted"/>
<keyword evidence="5" id="KW-1185">Reference proteome</keyword>
<name>A0ABZ0S1Q2_9GAMM</name>
<keyword evidence="2" id="KW-0520">NAD</keyword>
<dbReference type="PANTHER" id="PTHR10996">
    <property type="entry name" value="2-HYDROXYACID DEHYDROGENASE-RELATED"/>
    <property type="match status" value="1"/>
</dbReference>
<organism evidence="4 5">
    <name type="scientific">Thiorhodovibrio winogradskyi</name>
    <dbReference type="NCBI Taxonomy" id="77007"/>
    <lineage>
        <taxon>Bacteria</taxon>
        <taxon>Pseudomonadati</taxon>
        <taxon>Pseudomonadota</taxon>
        <taxon>Gammaproteobacteria</taxon>
        <taxon>Chromatiales</taxon>
        <taxon>Chromatiaceae</taxon>
        <taxon>Thiorhodovibrio</taxon>
    </lineage>
</organism>
<accession>A0ABZ0S1Q2</accession>
<gene>
    <name evidence="4" type="primary">tkrA_2</name>
    <name evidence="4" type="ORF">Thiowin_00178</name>
</gene>
<dbReference type="RefSeq" id="WP_328985875.1">
    <property type="nucleotide sequence ID" value="NZ_CP121472.1"/>
</dbReference>
<feature type="domain" description="D-isomer specific 2-hydroxyacid dehydrogenase NAD-binding" evidence="3">
    <location>
        <begin position="3"/>
        <end position="83"/>
    </location>
</feature>
<evidence type="ECO:0000313" key="5">
    <source>
        <dbReference type="Proteomes" id="UP001432180"/>
    </source>
</evidence>
<reference evidence="4 5" key="1">
    <citation type="journal article" date="2023" name="Microorganisms">
        <title>Thiorhodovibrio frisius and Trv. litoralis spp. nov., Two Novel Members from a Clade of Fastidious Purple Sulfur Bacteria That Exhibit Unique Red-Shifted Light-Harvesting Capabilities.</title>
        <authorList>
            <person name="Methner A."/>
            <person name="Kuzyk S.B."/>
            <person name="Petersen J."/>
            <person name="Bauer S."/>
            <person name="Brinkmann H."/>
            <person name="Sichau K."/>
            <person name="Wanner G."/>
            <person name="Wolf J."/>
            <person name="Neumann-Schaal M."/>
            <person name="Henke P."/>
            <person name="Tank M."/>
            <person name="Sproer C."/>
            <person name="Bunk B."/>
            <person name="Overmann J."/>
        </authorList>
    </citation>
    <scope>NUCLEOTIDE SEQUENCE [LARGE SCALE GENOMIC DNA]</scope>
    <source>
        <strain evidence="4 5">DSM 6702</strain>
    </source>
</reference>
<dbReference type="InterPro" id="IPR050223">
    <property type="entry name" value="D-isomer_2-hydroxyacid_DH"/>
</dbReference>
<dbReference type="PANTHER" id="PTHR10996:SF283">
    <property type="entry name" value="GLYOXYLATE_HYDROXYPYRUVATE REDUCTASE B"/>
    <property type="match status" value="1"/>
</dbReference>
<evidence type="ECO:0000256" key="2">
    <source>
        <dbReference type="ARBA" id="ARBA00023027"/>
    </source>
</evidence>
<evidence type="ECO:0000259" key="3">
    <source>
        <dbReference type="Pfam" id="PF02826"/>
    </source>
</evidence>
<dbReference type="Gene3D" id="3.40.50.720">
    <property type="entry name" value="NAD(P)-binding Rossmann-like Domain"/>
    <property type="match status" value="2"/>
</dbReference>
<dbReference type="GO" id="GO:0030267">
    <property type="term" value="F:glyoxylate reductase (NADPH) activity"/>
    <property type="evidence" value="ECO:0007669"/>
    <property type="project" value="UniProtKB-EC"/>
</dbReference>
<dbReference type="Proteomes" id="UP001432180">
    <property type="component" value="Chromosome"/>
</dbReference>